<comment type="pathway">
    <text evidence="11">Cell wall biogenesis; peptidoglycan biosynthesis.</text>
</comment>
<dbReference type="PANTHER" id="PTHR30400">
    <property type="entry name" value="MONOFUNCTIONAL BIOSYNTHETIC PEPTIDOGLYCAN TRANSGLYCOSYLASE"/>
    <property type="match status" value="1"/>
</dbReference>
<keyword evidence="6 11" id="KW-0133">Cell shape</keyword>
<evidence type="ECO:0000256" key="1">
    <source>
        <dbReference type="ARBA" id="ARBA00022475"/>
    </source>
</evidence>
<evidence type="ECO:0000256" key="5">
    <source>
        <dbReference type="ARBA" id="ARBA00022692"/>
    </source>
</evidence>
<reference evidence="13 14" key="1">
    <citation type="submission" date="2019-07" db="EMBL/GenBank/DDBJ databases">
        <title>Genome sequencing of lignin-degrading bacterial isolates.</title>
        <authorList>
            <person name="Gladden J."/>
        </authorList>
    </citation>
    <scope>NUCLEOTIDE SEQUENCE [LARGE SCALE GENOMIC DNA]</scope>
    <source>
        <strain evidence="13 14">J11</strain>
    </source>
</reference>
<sequence>MAKPKRPARARGAAPARRGGTFHPVRWLAWLAGCVVAGVVAMQVYFFLQIAAWQVFDPSSTSFMRAERWRLCGANFWSCGIEREWVPYSEISRNLKRAVIASEDADFVNHPGYDLDAMLDAWERNKKRGHIVRGGSTITQQLAKNLFLSSEQQYLRKGQELLITWMLEFWLDKERIFEIYLNSVEWGEGVFGAQAAARHYFKTDARRLSVGQAARLAAALPAPKCFDKKAYCAHVRINFRAKAGIIARRMGSATLPD</sequence>
<evidence type="ECO:0000256" key="4">
    <source>
        <dbReference type="ARBA" id="ARBA00022679"/>
    </source>
</evidence>
<feature type="domain" description="Glycosyl transferase family 51" evidence="12">
    <location>
        <begin position="82"/>
        <end position="231"/>
    </location>
</feature>
<evidence type="ECO:0000256" key="11">
    <source>
        <dbReference type="HAMAP-Rule" id="MF_00766"/>
    </source>
</evidence>
<keyword evidence="5 11" id="KW-0812">Transmembrane</keyword>
<dbReference type="NCBIfam" id="TIGR02070">
    <property type="entry name" value="mono_pep_trsgly"/>
    <property type="match status" value="1"/>
</dbReference>
<dbReference type="HAMAP" id="MF_00766">
    <property type="entry name" value="PGT_MtgA"/>
    <property type="match status" value="1"/>
</dbReference>
<dbReference type="EC" id="2.4.99.28" evidence="11"/>
<gene>
    <name evidence="11" type="primary">mtgA</name>
    <name evidence="13" type="ORF">L602_000900000420</name>
</gene>
<evidence type="ECO:0000256" key="6">
    <source>
        <dbReference type="ARBA" id="ARBA00022960"/>
    </source>
</evidence>
<comment type="catalytic activity">
    <reaction evidence="11">
        <text>[GlcNAc-(1-&gt;4)-Mur2Ac(oyl-L-Ala-gamma-D-Glu-L-Lys-D-Ala-D-Ala)](n)-di-trans,octa-cis-undecaprenyl diphosphate + beta-D-GlcNAc-(1-&gt;4)-Mur2Ac(oyl-L-Ala-gamma-D-Glu-L-Lys-D-Ala-D-Ala)-di-trans,octa-cis-undecaprenyl diphosphate = [GlcNAc-(1-&gt;4)-Mur2Ac(oyl-L-Ala-gamma-D-Glu-L-Lys-D-Ala-D-Ala)](n+1)-di-trans,octa-cis-undecaprenyl diphosphate + di-trans,octa-cis-undecaprenyl diphosphate + H(+)</text>
        <dbReference type="Rhea" id="RHEA:23708"/>
        <dbReference type="Rhea" id="RHEA-COMP:9602"/>
        <dbReference type="Rhea" id="RHEA-COMP:9603"/>
        <dbReference type="ChEBI" id="CHEBI:15378"/>
        <dbReference type="ChEBI" id="CHEBI:58405"/>
        <dbReference type="ChEBI" id="CHEBI:60033"/>
        <dbReference type="ChEBI" id="CHEBI:78435"/>
        <dbReference type="EC" id="2.4.99.28"/>
    </reaction>
</comment>
<dbReference type="InterPro" id="IPR023346">
    <property type="entry name" value="Lysozyme-like_dom_sf"/>
</dbReference>
<comment type="similarity">
    <text evidence="11">Belongs to the glycosyltransferase 51 family.</text>
</comment>
<dbReference type="InterPro" id="IPR001264">
    <property type="entry name" value="Glyco_trans_51"/>
</dbReference>
<protein>
    <recommendedName>
        <fullName evidence="11">Biosynthetic peptidoglycan transglycosylase</fullName>
        <ecNumber evidence="11">2.4.99.28</ecNumber>
    </recommendedName>
    <alternativeName>
        <fullName evidence="11">Glycan polymerase</fullName>
    </alternativeName>
    <alternativeName>
        <fullName evidence="11">Peptidoglycan glycosyltransferase MtgA</fullName>
        <shortName evidence="11">PGT</shortName>
    </alternativeName>
</protein>
<keyword evidence="4 11" id="KW-0808">Transferase</keyword>
<evidence type="ECO:0000256" key="7">
    <source>
        <dbReference type="ARBA" id="ARBA00022984"/>
    </source>
</evidence>
<dbReference type="GO" id="GO:0071555">
    <property type="term" value="P:cell wall organization"/>
    <property type="evidence" value="ECO:0007669"/>
    <property type="project" value="UniProtKB-KW"/>
</dbReference>
<dbReference type="GO" id="GO:0008360">
    <property type="term" value="P:regulation of cell shape"/>
    <property type="evidence" value="ECO:0007669"/>
    <property type="project" value="UniProtKB-KW"/>
</dbReference>
<dbReference type="AlphaFoldDB" id="A0A562B161"/>
<comment type="subcellular location">
    <subcellularLocation>
        <location evidence="11">Cell inner membrane</location>
        <topology evidence="11">Single-pass membrane protein</topology>
    </subcellularLocation>
</comment>
<keyword evidence="14" id="KW-1185">Reference proteome</keyword>
<comment type="function">
    <text evidence="11">Peptidoglycan polymerase that catalyzes glycan chain elongation from lipid-linked precursors.</text>
</comment>
<evidence type="ECO:0000256" key="9">
    <source>
        <dbReference type="ARBA" id="ARBA00023136"/>
    </source>
</evidence>
<dbReference type="Pfam" id="PF00912">
    <property type="entry name" value="Transgly"/>
    <property type="match status" value="1"/>
</dbReference>
<evidence type="ECO:0000256" key="2">
    <source>
        <dbReference type="ARBA" id="ARBA00022519"/>
    </source>
</evidence>
<dbReference type="GO" id="GO:0009274">
    <property type="term" value="C:peptidoglycan-based cell wall"/>
    <property type="evidence" value="ECO:0007669"/>
    <property type="project" value="InterPro"/>
</dbReference>
<keyword evidence="8 11" id="KW-1133">Transmembrane helix</keyword>
<dbReference type="InterPro" id="IPR036950">
    <property type="entry name" value="PBP_transglycosylase"/>
</dbReference>
<dbReference type="PANTHER" id="PTHR30400:SF0">
    <property type="entry name" value="BIOSYNTHETIC PEPTIDOGLYCAN TRANSGLYCOSYLASE"/>
    <property type="match status" value="1"/>
</dbReference>
<comment type="caution">
    <text evidence="13">The sequence shown here is derived from an EMBL/GenBank/DDBJ whole genome shotgun (WGS) entry which is preliminary data.</text>
</comment>
<dbReference type="Gene3D" id="1.10.3810.10">
    <property type="entry name" value="Biosynthetic peptidoglycan transglycosylase-like"/>
    <property type="match status" value="1"/>
</dbReference>
<evidence type="ECO:0000256" key="8">
    <source>
        <dbReference type="ARBA" id="ARBA00022989"/>
    </source>
</evidence>
<keyword evidence="9 11" id="KW-0472">Membrane</keyword>
<feature type="transmembrane region" description="Helical" evidence="11">
    <location>
        <begin position="27"/>
        <end position="48"/>
    </location>
</feature>
<name>A0A562B161_9BURK</name>
<accession>A0A562B161</accession>
<dbReference type="Proteomes" id="UP000318141">
    <property type="component" value="Unassembled WGS sequence"/>
</dbReference>
<proteinExistence type="inferred from homology"/>
<dbReference type="GO" id="GO:0009252">
    <property type="term" value="P:peptidoglycan biosynthetic process"/>
    <property type="evidence" value="ECO:0007669"/>
    <property type="project" value="UniProtKB-UniRule"/>
</dbReference>
<organism evidence="13 14">
    <name type="scientific">Cupriavidus gilardii J11</name>
    <dbReference type="NCBI Taxonomy" id="936133"/>
    <lineage>
        <taxon>Bacteria</taxon>
        <taxon>Pseudomonadati</taxon>
        <taxon>Pseudomonadota</taxon>
        <taxon>Betaproteobacteria</taxon>
        <taxon>Burkholderiales</taxon>
        <taxon>Burkholderiaceae</taxon>
        <taxon>Cupriavidus</taxon>
    </lineage>
</organism>
<evidence type="ECO:0000256" key="3">
    <source>
        <dbReference type="ARBA" id="ARBA00022676"/>
    </source>
</evidence>
<keyword evidence="7 11" id="KW-0573">Peptidoglycan synthesis</keyword>
<keyword evidence="1 11" id="KW-1003">Cell membrane</keyword>
<dbReference type="GO" id="GO:0005886">
    <property type="term" value="C:plasma membrane"/>
    <property type="evidence" value="ECO:0007669"/>
    <property type="project" value="UniProtKB-SubCell"/>
</dbReference>
<evidence type="ECO:0000313" key="13">
    <source>
        <dbReference type="EMBL" id="TWG78738.1"/>
    </source>
</evidence>
<keyword evidence="3 11" id="KW-0328">Glycosyltransferase</keyword>
<dbReference type="GO" id="GO:0016763">
    <property type="term" value="F:pentosyltransferase activity"/>
    <property type="evidence" value="ECO:0007669"/>
    <property type="project" value="InterPro"/>
</dbReference>
<keyword evidence="2 11" id="KW-0997">Cell inner membrane</keyword>
<dbReference type="EMBL" id="VLJN01000067">
    <property type="protein sequence ID" value="TWG78738.1"/>
    <property type="molecule type" value="Genomic_DNA"/>
</dbReference>
<dbReference type="UniPathway" id="UPA00219"/>
<evidence type="ECO:0000259" key="12">
    <source>
        <dbReference type="Pfam" id="PF00912"/>
    </source>
</evidence>
<evidence type="ECO:0000313" key="14">
    <source>
        <dbReference type="Proteomes" id="UP000318141"/>
    </source>
</evidence>
<dbReference type="InterPro" id="IPR011812">
    <property type="entry name" value="Pep_trsgly"/>
</dbReference>
<evidence type="ECO:0000256" key="10">
    <source>
        <dbReference type="ARBA" id="ARBA00023316"/>
    </source>
</evidence>
<dbReference type="GO" id="GO:0008955">
    <property type="term" value="F:peptidoglycan glycosyltransferase activity"/>
    <property type="evidence" value="ECO:0007669"/>
    <property type="project" value="UniProtKB-UniRule"/>
</dbReference>
<keyword evidence="10 11" id="KW-0961">Cell wall biogenesis/degradation</keyword>
<dbReference type="SUPFAM" id="SSF53955">
    <property type="entry name" value="Lysozyme-like"/>
    <property type="match status" value="1"/>
</dbReference>